<dbReference type="STRING" id="686624.SAMN04488242_0309"/>
<dbReference type="EMBL" id="FNGP01000001">
    <property type="protein sequence ID" value="SDL12249.1"/>
    <property type="molecule type" value="Genomic_DNA"/>
</dbReference>
<proteinExistence type="predicted"/>
<organism evidence="1 2">
    <name type="scientific">Tessaracoccus oleiagri</name>
    <dbReference type="NCBI Taxonomy" id="686624"/>
    <lineage>
        <taxon>Bacteria</taxon>
        <taxon>Bacillati</taxon>
        <taxon>Actinomycetota</taxon>
        <taxon>Actinomycetes</taxon>
        <taxon>Propionibacteriales</taxon>
        <taxon>Propionibacteriaceae</taxon>
        <taxon>Tessaracoccus</taxon>
    </lineage>
</organism>
<accession>A0A1G9HH76</accession>
<dbReference type="Proteomes" id="UP000199475">
    <property type="component" value="Unassembled WGS sequence"/>
</dbReference>
<reference evidence="1 2" key="1">
    <citation type="submission" date="2016-10" db="EMBL/GenBank/DDBJ databases">
        <authorList>
            <person name="de Groot N.N."/>
        </authorList>
    </citation>
    <scope>NUCLEOTIDE SEQUENCE [LARGE SCALE GENOMIC DNA]</scope>
    <source>
        <strain evidence="1 2">CGMCC 1.9159</strain>
    </source>
</reference>
<gene>
    <name evidence="1" type="ORF">SAMN04488242_0309</name>
</gene>
<dbReference type="AlphaFoldDB" id="A0A1G9HH76"/>
<protein>
    <recommendedName>
        <fullName evidence="3">YHS domain-containing protein</fullName>
    </recommendedName>
</protein>
<evidence type="ECO:0008006" key="3">
    <source>
        <dbReference type="Google" id="ProtNLM"/>
    </source>
</evidence>
<evidence type="ECO:0000313" key="2">
    <source>
        <dbReference type="Proteomes" id="UP000199475"/>
    </source>
</evidence>
<name>A0A1G9HH76_9ACTN</name>
<sequence length="97" mass="10083">MMNHHGTGEGCCGKHGGTGAHGHASGHGHHGTVIAGPGDEVVICAVRGNQTLRSTAEDAGLFRDRAGQRYFFCCAHCAELFDADPTAHRTAGSYGIH</sequence>
<evidence type="ECO:0000313" key="1">
    <source>
        <dbReference type="EMBL" id="SDL12249.1"/>
    </source>
</evidence>
<keyword evidence="2" id="KW-1185">Reference proteome</keyword>